<evidence type="ECO:0000313" key="2">
    <source>
        <dbReference type="Proteomes" id="UP000282087"/>
    </source>
</evidence>
<sequence length="181" mass="19942">MLLEAYVASNQAGLFILSIAPMPMQSNATKLKLLLLSDLKGQIPRVNQLCEEMVSSDDCNVDAVLVAGGLVAKRGPQDYEALEAVAAAEGDMMALISRLEMIICRVLYIPDENDPPTTRSIVLSTPSLTQYSSNVYCREEQLVEGVTVMGEARYFKYVVMDDLVGVKKKRALKQSLYASDW</sequence>
<proteinExistence type="predicted"/>
<name>A0A3M6VQ05_9STRA</name>
<accession>A0A3M6VQ05</accession>
<dbReference type="VEuPathDB" id="FungiDB:DD237_000735"/>
<dbReference type="EMBL" id="QLLG01000160">
    <property type="protein sequence ID" value="RMX67646.1"/>
    <property type="molecule type" value="Genomic_DNA"/>
</dbReference>
<gene>
    <name evidence="1" type="ORF">DD238_000659</name>
</gene>
<organism evidence="1 2">
    <name type="scientific">Peronospora effusa</name>
    <dbReference type="NCBI Taxonomy" id="542832"/>
    <lineage>
        <taxon>Eukaryota</taxon>
        <taxon>Sar</taxon>
        <taxon>Stramenopiles</taxon>
        <taxon>Oomycota</taxon>
        <taxon>Peronosporomycetes</taxon>
        <taxon>Peronosporales</taxon>
        <taxon>Peronosporaceae</taxon>
        <taxon>Peronospora</taxon>
    </lineage>
</organism>
<dbReference type="AlphaFoldDB" id="A0A3M6VQ05"/>
<evidence type="ECO:0000313" key="1">
    <source>
        <dbReference type="EMBL" id="RMX67646.1"/>
    </source>
</evidence>
<keyword evidence="2" id="KW-1185">Reference proteome</keyword>
<dbReference type="Proteomes" id="UP000282087">
    <property type="component" value="Unassembled WGS sequence"/>
</dbReference>
<comment type="caution">
    <text evidence="1">The sequence shown here is derived from an EMBL/GenBank/DDBJ whole genome shotgun (WGS) entry which is preliminary data.</text>
</comment>
<reference evidence="1 2" key="1">
    <citation type="submission" date="2018-06" db="EMBL/GenBank/DDBJ databases">
        <title>Comparative genomics of downy mildews reveals potential adaptations to biotrophy.</title>
        <authorList>
            <person name="Fletcher K."/>
            <person name="Klosterman S.J."/>
            <person name="Derevnina L."/>
            <person name="Martin F."/>
            <person name="Koike S."/>
            <person name="Reyes Chin-Wo S."/>
            <person name="Mou B."/>
            <person name="Michelmore R."/>
        </authorList>
    </citation>
    <scope>NUCLEOTIDE SEQUENCE [LARGE SCALE GENOMIC DNA]</scope>
    <source>
        <strain evidence="1 2">R14</strain>
    </source>
</reference>
<protein>
    <submittedName>
        <fullName evidence="1">Uncharacterized protein</fullName>
    </submittedName>
</protein>